<dbReference type="AlphaFoldDB" id="A0A5C5R6K2"/>
<dbReference type="EMBL" id="VIGW01000019">
    <property type="protein sequence ID" value="TWS17761.1"/>
    <property type="molecule type" value="Genomic_DNA"/>
</dbReference>
<protein>
    <submittedName>
        <fullName evidence="1">Uncharacterized protein</fullName>
    </submittedName>
</protein>
<comment type="caution">
    <text evidence="1">The sequence shown here is derived from an EMBL/GenBank/DDBJ whole genome shotgun (WGS) entry which is preliminary data.</text>
</comment>
<evidence type="ECO:0000313" key="1">
    <source>
        <dbReference type="EMBL" id="TWS17761.1"/>
    </source>
</evidence>
<dbReference type="OrthoDB" id="4773831at2"/>
<proteinExistence type="predicted"/>
<dbReference type="RefSeq" id="WP_068626802.1">
    <property type="nucleotide sequence ID" value="NZ_VIGW01000019.1"/>
</dbReference>
<reference evidence="1 2" key="1">
    <citation type="submission" date="2019-06" db="EMBL/GenBank/DDBJ databases">
        <title>Tsukamurella conjunctivitidis sp. nov., Tsukamurella assacharolytica sp. nov. and Tsukamurella sputae sp. nov. isolated from patients with conjunctivitis, bacteraemia (lymphoma) and respiratory infection (sputum) in Hong Kong.</title>
        <authorList>
            <person name="Teng J.L.L."/>
            <person name="Lee H.H."/>
            <person name="Fong J.Y.H."/>
            <person name="Fok K.M.N."/>
            <person name="Lau S.K.P."/>
            <person name="Woo P.C.Y."/>
        </authorList>
    </citation>
    <scope>NUCLEOTIDE SEQUENCE [LARGE SCALE GENOMIC DNA]</scope>
    <source>
        <strain evidence="1 2">HKU71</strain>
    </source>
</reference>
<keyword evidence="2" id="KW-1185">Reference proteome</keyword>
<sequence length="313" mass="34414">MLDQLLYLRKGAGVTPKRVGGLDELVGLLRSPDERGRPVDEWFPVLVDRLTSAIESLSLLDGQPSGDAQLLLDVFGLSPEGGAETALGPRRDVAGAKLGIRRDAVADREAKALLRLRSQLLTGWYPLSPVPLPTAVSHGGAVLIAVKNRVVLQDGHLVENVHELQLLTTYHQAEYFAITSTATEQVSVLGGGWRLDEQAVARGRRLRFYAPSPMERGQVYTLAYRVAPTTSADDPEPLVGNWQAFHEPTRVAIFEAEFRGVRPKWVWWFSGLSHLEVPGEPYRQTLLTPDEHGRVGVRFTDLGGGLYAGLAWE</sequence>
<accession>A0A5C5R6K2</accession>
<name>A0A5C5R6K2_9ACTN</name>
<gene>
    <name evidence="1" type="ORF">FK529_18890</name>
</gene>
<evidence type="ECO:0000313" key="2">
    <source>
        <dbReference type="Proteomes" id="UP000317291"/>
    </source>
</evidence>
<dbReference type="Proteomes" id="UP000317291">
    <property type="component" value="Unassembled WGS sequence"/>
</dbReference>
<organism evidence="1 2">
    <name type="scientific">Tsukamurella asaccharolytica</name>
    <dbReference type="NCBI Taxonomy" id="2592067"/>
    <lineage>
        <taxon>Bacteria</taxon>
        <taxon>Bacillati</taxon>
        <taxon>Actinomycetota</taxon>
        <taxon>Actinomycetes</taxon>
        <taxon>Mycobacteriales</taxon>
        <taxon>Tsukamurellaceae</taxon>
        <taxon>Tsukamurella</taxon>
    </lineage>
</organism>